<keyword evidence="2" id="KW-1185">Reference proteome</keyword>
<organism evidence="1 2">
    <name type="scientific">Malassezia japonica</name>
    <dbReference type="NCBI Taxonomy" id="223818"/>
    <lineage>
        <taxon>Eukaryota</taxon>
        <taxon>Fungi</taxon>
        <taxon>Dikarya</taxon>
        <taxon>Basidiomycota</taxon>
        <taxon>Ustilaginomycotina</taxon>
        <taxon>Malasseziomycetes</taxon>
        <taxon>Malasseziales</taxon>
        <taxon>Malasseziaceae</taxon>
        <taxon>Malassezia</taxon>
    </lineage>
</organism>
<evidence type="ECO:0000313" key="2">
    <source>
        <dbReference type="Proteomes" id="UP001217754"/>
    </source>
</evidence>
<accession>A0AAF0EVU8</accession>
<evidence type="ECO:0000313" key="1">
    <source>
        <dbReference type="EMBL" id="WFD37840.1"/>
    </source>
</evidence>
<dbReference type="AlphaFoldDB" id="A0AAF0EVU8"/>
<dbReference type="GeneID" id="85224436"/>
<dbReference type="EMBL" id="CP119958">
    <property type="protein sequence ID" value="WFD37840.1"/>
    <property type="molecule type" value="Genomic_DNA"/>
</dbReference>
<proteinExistence type="predicted"/>
<reference evidence="1" key="1">
    <citation type="submission" date="2023-03" db="EMBL/GenBank/DDBJ databases">
        <title>Mating type loci evolution in Malassezia.</title>
        <authorList>
            <person name="Coelho M.A."/>
        </authorList>
    </citation>
    <scope>NUCLEOTIDE SEQUENCE</scope>
    <source>
        <strain evidence="1">CBS 9431</strain>
    </source>
</reference>
<sequence>MVSLRRSTRVATGAEEIKEEGSEKRVRAKVSVKWPQHAVELKAADAEKLGAVLESVAPHLLDTKSPSLARGTLRDALKNGTSLQALAQHATHLTNAEHGPNVRLDASAHASLLLLQHFLIELAGEYEENPSRPVNETNTYALHMRLPMGEYFTNAVRLDEAKAQALDAGHADVVAIAPPIGRAPPPTFGERIPRGTRLKNKIPQTELRPTSFLSYGPYCSSFGPAYDSAGAALDVRSTEEVWQRQKQRRTSLSRRWGAPLAARAEAAFTAPPKDEALPKVASDTLAADAAALDPALDAELLAAGVAHLDADEELAANAELLHELQELQWLRVRMDYAQPTQHAAVGAEEQAVASELLASLVRLLLRVPPRAVAEARTAPLLSRSVAVLAHSLQGTGAFQQGYWGTLPDATFGVQSRAYLNTAAANGQQQTTWGALVRPRVVADNATVRWEQGSAPGALAAAAVSLAAAPGETVQRAFAAPSYARPPQVGAYSLGAYAANHQPYPRPV</sequence>
<gene>
    <name evidence="1" type="ORF">MJAP1_000787</name>
</gene>
<dbReference type="RefSeq" id="XP_060120737.1">
    <property type="nucleotide sequence ID" value="XM_060264754.1"/>
</dbReference>
<protein>
    <submittedName>
        <fullName evidence="1">Uncharacterized protein</fullName>
    </submittedName>
</protein>
<dbReference type="Proteomes" id="UP001217754">
    <property type="component" value="Chromosome 1"/>
</dbReference>
<name>A0AAF0EVU8_9BASI</name>